<dbReference type="Pfam" id="PF02470">
    <property type="entry name" value="MlaD"/>
    <property type="match status" value="1"/>
</dbReference>
<evidence type="ECO:0000256" key="1">
    <source>
        <dbReference type="SAM" id="Coils"/>
    </source>
</evidence>
<evidence type="ECO:0000313" key="5">
    <source>
        <dbReference type="Proteomes" id="UP001199816"/>
    </source>
</evidence>
<comment type="caution">
    <text evidence="4">The sequence shown here is derived from an EMBL/GenBank/DDBJ whole genome shotgun (WGS) entry which is preliminary data.</text>
</comment>
<keyword evidence="2" id="KW-0812">Transmembrane</keyword>
<keyword evidence="1" id="KW-0175">Coiled coil</keyword>
<organism evidence="4 5">
    <name type="scientific">Niabella pedocola</name>
    <dbReference type="NCBI Taxonomy" id="1752077"/>
    <lineage>
        <taxon>Bacteria</taxon>
        <taxon>Pseudomonadati</taxon>
        <taxon>Bacteroidota</taxon>
        <taxon>Chitinophagia</taxon>
        <taxon>Chitinophagales</taxon>
        <taxon>Chitinophagaceae</taxon>
        <taxon>Niabella</taxon>
    </lineage>
</organism>
<sequence length="339" mass="37461">MKTTDSRRATTVGIFIILGLLIFAAAILFLGGQKKAFIQSVQVKAIFHDVGGLSKGNNIWYSGVKVGTIKKITFVDHNRIEVLMNIDKNARPFIHKDVKARVSADGLVGNKIIALDGGTAQTAPIEDGDVIIVEPSISTDEIMNTLQVNNKNLVAITGNLKDIMENLAAGKGSLGKLMKDSSVYEQLDRTLTILHKTAGNTQQFTRDLTGYTARLQRPGVLANDLVSDTIVFSRLRSTANQLQEVAAQANQVARNLQSVTTDVKGRLNSNESAAGVLLNDSATARELQQTIRNLESSTGKLDENMEAVRHNFLFRGYFRRQEKQRKKEEKQRQKELQRQ</sequence>
<dbReference type="RefSeq" id="WP_231006316.1">
    <property type="nucleotide sequence ID" value="NZ_JAJNEC010000005.1"/>
</dbReference>
<evidence type="ECO:0000313" key="4">
    <source>
        <dbReference type="EMBL" id="MCD2424437.1"/>
    </source>
</evidence>
<evidence type="ECO:0000259" key="3">
    <source>
        <dbReference type="Pfam" id="PF02470"/>
    </source>
</evidence>
<feature type="coiled-coil region" evidence="1">
    <location>
        <begin position="284"/>
        <end position="339"/>
    </location>
</feature>
<dbReference type="EMBL" id="JAJNEC010000005">
    <property type="protein sequence ID" value="MCD2424437.1"/>
    <property type="molecule type" value="Genomic_DNA"/>
</dbReference>
<dbReference type="PROSITE" id="PS50096">
    <property type="entry name" value="IQ"/>
    <property type="match status" value="1"/>
</dbReference>
<accession>A0ABS8PTN3</accession>
<feature type="domain" description="Mce/MlaD" evidence="3">
    <location>
        <begin position="40"/>
        <end position="118"/>
    </location>
</feature>
<dbReference type="InterPro" id="IPR003399">
    <property type="entry name" value="Mce/MlaD"/>
</dbReference>
<evidence type="ECO:0000256" key="2">
    <source>
        <dbReference type="SAM" id="Phobius"/>
    </source>
</evidence>
<name>A0ABS8PTN3_9BACT</name>
<dbReference type="PANTHER" id="PTHR33371:SF4">
    <property type="entry name" value="INTERMEMBRANE PHOSPHOLIPID TRANSPORT SYSTEM BINDING PROTEIN MLAD"/>
    <property type="match status" value="1"/>
</dbReference>
<protein>
    <submittedName>
        <fullName evidence="4">MlaD family protein</fullName>
    </submittedName>
</protein>
<proteinExistence type="predicted"/>
<dbReference type="Proteomes" id="UP001199816">
    <property type="component" value="Unassembled WGS sequence"/>
</dbReference>
<keyword evidence="2" id="KW-1133">Transmembrane helix</keyword>
<keyword evidence="2" id="KW-0472">Membrane</keyword>
<reference evidence="4 5" key="1">
    <citation type="submission" date="2021-11" db="EMBL/GenBank/DDBJ databases">
        <title>Genomic of Niabella pedocola.</title>
        <authorList>
            <person name="Wu T."/>
        </authorList>
    </citation>
    <scope>NUCLEOTIDE SEQUENCE [LARGE SCALE GENOMIC DNA]</scope>
    <source>
        <strain evidence="4 5">JCM 31011</strain>
    </source>
</reference>
<gene>
    <name evidence="4" type="ORF">LQ567_16780</name>
</gene>
<feature type="transmembrane region" description="Helical" evidence="2">
    <location>
        <begin position="12"/>
        <end position="32"/>
    </location>
</feature>
<dbReference type="InterPro" id="IPR052336">
    <property type="entry name" value="MlaD_Phospholipid_Transporter"/>
</dbReference>
<keyword evidence="5" id="KW-1185">Reference proteome</keyword>
<dbReference type="PANTHER" id="PTHR33371">
    <property type="entry name" value="INTERMEMBRANE PHOSPHOLIPID TRANSPORT SYSTEM BINDING PROTEIN MLAD-RELATED"/>
    <property type="match status" value="1"/>
</dbReference>